<accession>A0ABP0JBR4</accession>
<reference evidence="2 4" key="1">
    <citation type="submission" date="2024-02" db="EMBL/GenBank/DDBJ databases">
        <authorList>
            <person name="Chen Y."/>
            <person name="Shah S."/>
            <person name="Dougan E. K."/>
            <person name="Thang M."/>
            <person name="Chan C."/>
        </authorList>
    </citation>
    <scope>NUCLEOTIDE SEQUENCE [LARGE SCALE GENOMIC DNA]</scope>
</reference>
<comment type="caution">
    <text evidence="2">The sequence shown here is derived from an EMBL/GenBank/DDBJ whole genome shotgun (WGS) entry which is preliminary data.</text>
</comment>
<name>A0ABP0JBR4_9DINO</name>
<dbReference type="EMBL" id="CAXAMM010006669">
    <property type="protein sequence ID" value="CAK9011847.1"/>
    <property type="molecule type" value="Genomic_DNA"/>
</dbReference>
<evidence type="ECO:0000313" key="3">
    <source>
        <dbReference type="EMBL" id="CAK9012255.1"/>
    </source>
</evidence>
<dbReference type="EMBL" id="CAXAMM010006780">
    <property type="protein sequence ID" value="CAK9012255.1"/>
    <property type="molecule type" value="Genomic_DNA"/>
</dbReference>
<protein>
    <submittedName>
        <fullName evidence="2">Copia protein</fullName>
    </submittedName>
</protein>
<sequence length="190" mass="21261">MAPKQMPVSTKELKAAQETIDRANRAGVLDAAPSSSGYGGMSDATKRLREPEDWEVEEWEAIAYQEQKALAEERFQTDKSSSQMPVLKKDPKAFTMVTFPPGIDSMEDWSTTICRLPKVSKMNLTYAEMTETLSLESYLTWVQQHGIGKGGRFEDLAQYLNAIDFHGKKNSTDRSKTFPGGTEVREKKAA</sequence>
<feature type="compositionally biased region" description="Basic and acidic residues" evidence="1">
    <location>
        <begin position="11"/>
        <end position="24"/>
    </location>
</feature>
<organism evidence="2 4">
    <name type="scientific">Durusdinium trenchii</name>
    <dbReference type="NCBI Taxonomy" id="1381693"/>
    <lineage>
        <taxon>Eukaryota</taxon>
        <taxon>Sar</taxon>
        <taxon>Alveolata</taxon>
        <taxon>Dinophyceae</taxon>
        <taxon>Suessiales</taxon>
        <taxon>Symbiodiniaceae</taxon>
        <taxon>Durusdinium</taxon>
    </lineage>
</organism>
<evidence type="ECO:0000313" key="2">
    <source>
        <dbReference type="EMBL" id="CAK9011847.1"/>
    </source>
</evidence>
<feature type="region of interest" description="Disordered" evidence="1">
    <location>
        <begin position="170"/>
        <end position="190"/>
    </location>
</feature>
<dbReference type="Proteomes" id="UP001642464">
    <property type="component" value="Unassembled WGS sequence"/>
</dbReference>
<evidence type="ECO:0000256" key="1">
    <source>
        <dbReference type="SAM" id="MobiDB-lite"/>
    </source>
</evidence>
<proteinExistence type="predicted"/>
<keyword evidence="4" id="KW-1185">Reference proteome</keyword>
<evidence type="ECO:0000313" key="4">
    <source>
        <dbReference type="Proteomes" id="UP001642464"/>
    </source>
</evidence>
<feature type="region of interest" description="Disordered" evidence="1">
    <location>
        <begin position="1"/>
        <end position="51"/>
    </location>
</feature>
<gene>
    <name evidence="2" type="ORF">SCF082_LOCUS11269</name>
    <name evidence="3" type="ORF">SCF082_LOCUS11437</name>
</gene>